<dbReference type="Proteomes" id="UP001320831">
    <property type="component" value="Unassembled WGS sequence"/>
</dbReference>
<dbReference type="Gene3D" id="3.30.1370.60">
    <property type="entry name" value="Hypothetical oxidoreductase yiak, domain 2"/>
    <property type="match status" value="1"/>
</dbReference>
<dbReference type="Gene3D" id="1.10.1530.10">
    <property type="match status" value="1"/>
</dbReference>
<dbReference type="Pfam" id="PF02615">
    <property type="entry name" value="Ldh_2"/>
    <property type="match status" value="1"/>
</dbReference>
<evidence type="ECO:0000313" key="3">
    <source>
        <dbReference type="EMBL" id="MCT7374180.1"/>
    </source>
</evidence>
<proteinExistence type="inferred from homology"/>
<name>A0ABT2LHX6_9HYPH</name>
<dbReference type="SUPFAM" id="SSF89733">
    <property type="entry name" value="L-sulfolactate dehydrogenase-like"/>
    <property type="match status" value="1"/>
</dbReference>
<evidence type="ECO:0000313" key="4">
    <source>
        <dbReference type="Proteomes" id="UP001320831"/>
    </source>
</evidence>
<comment type="caution">
    <text evidence="3">The sequence shown here is derived from an EMBL/GenBank/DDBJ whole genome shotgun (WGS) entry which is preliminary data.</text>
</comment>
<dbReference type="InterPro" id="IPR036111">
    <property type="entry name" value="Mal/L-sulfo/L-lacto_DH-like_sf"/>
</dbReference>
<dbReference type="InterPro" id="IPR043144">
    <property type="entry name" value="Mal/L-sulf/L-lact_DH-like_ah"/>
</dbReference>
<gene>
    <name evidence="3" type="ORF">N5A92_03930</name>
</gene>
<dbReference type="InterPro" id="IPR003767">
    <property type="entry name" value="Malate/L-lactate_DH-like"/>
</dbReference>
<dbReference type="EMBL" id="JAOCZP010000001">
    <property type="protein sequence ID" value="MCT7374180.1"/>
    <property type="molecule type" value="Genomic_DNA"/>
</dbReference>
<keyword evidence="2" id="KW-0560">Oxidoreductase</keyword>
<reference evidence="3 4" key="1">
    <citation type="submission" date="2022-09" db="EMBL/GenBank/DDBJ databases">
        <title>Chelativorans salina sp. nov., a novel slightly halophilic bacterium isolated from a saline lake sediment enrichment.</title>
        <authorList>
            <person name="Gao L."/>
            <person name="Fang B.-Z."/>
            <person name="Li W.-J."/>
        </authorList>
    </citation>
    <scope>NUCLEOTIDE SEQUENCE [LARGE SCALE GENOMIC DNA]</scope>
    <source>
        <strain evidence="3 4">EGI FJ00035</strain>
    </source>
</reference>
<dbReference type="PANTHER" id="PTHR11091:SF0">
    <property type="entry name" value="MALATE DEHYDROGENASE"/>
    <property type="match status" value="1"/>
</dbReference>
<evidence type="ECO:0000256" key="1">
    <source>
        <dbReference type="ARBA" id="ARBA00006056"/>
    </source>
</evidence>
<accession>A0ABT2LHX6</accession>
<organism evidence="3 4">
    <name type="scientific">Chelativorans salis</name>
    <dbReference type="NCBI Taxonomy" id="2978478"/>
    <lineage>
        <taxon>Bacteria</taxon>
        <taxon>Pseudomonadati</taxon>
        <taxon>Pseudomonadota</taxon>
        <taxon>Alphaproteobacteria</taxon>
        <taxon>Hyphomicrobiales</taxon>
        <taxon>Phyllobacteriaceae</taxon>
        <taxon>Chelativorans</taxon>
    </lineage>
</organism>
<sequence length="363" mass="37774">MAHTGTKTDGTQSRVTADALERFCRDVFAAAGADTPTADAATCAMMHGSRLGIDSHGVRLLEHYVKALTHGRVNPKPKLNLTQKGDAAATLDADDAHGALAAYTAMEEAVKLAQSAGLGAVAIRDSSHFGPAGAYAHAAAEAGVIGIAMCNSDSFVRLHEGAQRFHGTNPIACAVPVPGERPWLLDMATSAIPFNRIQLYKSLGQKLPPGTASRTDGGDTDNPAEAEMLAPLGGKFGFKGAGLAGLVEIFSAVLTGTRLSFEIAPMFGSDFSTPRGLGAFVLALKPGAFVDEKAFADGMTRYLAALRGSTARAGGTVLAPGDREWAEADRRAVEGIPLDPATLEAFRRLADRFGIEMPRGADA</sequence>
<keyword evidence="4" id="KW-1185">Reference proteome</keyword>
<comment type="similarity">
    <text evidence="1">Belongs to the LDH2/MDH2 oxidoreductase family.</text>
</comment>
<dbReference type="InterPro" id="IPR043143">
    <property type="entry name" value="Mal/L-sulf/L-lact_DH-like_NADP"/>
</dbReference>
<evidence type="ECO:0000256" key="2">
    <source>
        <dbReference type="ARBA" id="ARBA00023002"/>
    </source>
</evidence>
<protein>
    <submittedName>
        <fullName evidence="3">Ldh family oxidoreductase</fullName>
    </submittedName>
</protein>
<dbReference type="PANTHER" id="PTHR11091">
    <property type="entry name" value="OXIDOREDUCTASE-RELATED"/>
    <property type="match status" value="1"/>
</dbReference>
<dbReference type="RefSeq" id="WP_260900547.1">
    <property type="nucleotide sequence ID" value="NZ_JAOCZP010000001.1"/>
</dbReference>